<keyword evidence="3" id="KW-1185">Reference proteome</keyword>
<protein>
    <submittedName>
        <fullName evidence="2">Uncharacterized protein</fullName>
    </submittedName>
</protein>
<dbReference type="Proteomes" id="UP000298327">
    <property type="component" value="Unassembled WGS sequence"/>
</dbReference>
<proteinExistence type="predicted"/>
<dbReference type="EMBL" id="SEOQ01000787">
    <property type="protein sequence ID" value="TFY56942.1"/>
    <property type="molecule type" value="Genomic_DNA"/>
</dbReference>
<name>A0A4Y9Y496_9AGAM</name>
<evidence type="ECO:0000313" key="3">
    <source>
        <dbReference type="Proteomes" id="UP000298327"/>
    </source>
</evidence>
<reference evidence="2 3" key="1">
    <citation type="submission" date="2019-02" db="EMBL/GenBank/DDBJ databases">
        <title>Genome sequencing of the rare red list fungi Dentipellis fragilis.</title>
        <authorList>
            <person name="Buettner E."/>
            <person name="Kellner H."/>
        </authorList>
    </citation>
    <scope>NUCLEOTIDE SEQUENCE [LARGE SCALE GENOMIC DNA]</scope>
    <source>
        <strain evidence="2 3">DSM 105465</strain>
    </source>
</reference>
<gene>
    <name evidence="2" type="ORF">EVG20_g8733</name>
</gene>
<organism evidence="2 3">
    <name type="scientific">Dentipellis fragilis</name>
    <dbReference type="NCBI Taxonomy" id="205917"/>
    <lineage>
        <taxon>Eukaryota</taxon>
        <taxon>Fungi</taxon>
        <taxon>Dikarya</taxon>
        <taxon>Basidiomycota</taxon>
        <taxon>Agaricomycotina</taxon>
        <taxon>Agaricomycetes</taxon>
        <taxon>Russulales</taxon>
        <taxon>Hericiaceae</taxon>
        <taxon>Dentipellis</taxon>
    </lineage>
</organism>
<sequence length="135" mass="15471">MARAPLRIERDARRRRSKRADIVHVQQLKKETGASYVFKPRSARPSTTDCPPFNVDSDGLVTRLDPTGDDPNRFVGAKQKKMTLLEGIKKFNYKSRNVLRRPSSRRRALRHDTIVSDIHVLVRSRAFAFSLGQRG</sequence>
<accession>A0A4Y9Y496</accession>
<evidence type="ECO:0000313" key="2">
    <source>
        <dbReference type="EMBL" id="TFY56942.1"/>
    </source>
</evidence>
<dbReference type="AlphaFoldDB" id="A0A4Y9Y496"/>
<feature type="region of interest" description="Disordered" evidence="1">
    <location>
        <begin position="34"/>
        <end position="54"/>
    </location>
</feature>
<feature type="region of interest" description="Disordered" evidence="1">
    <location>
        <begin position="1"/>
        <end position="20"/>
    </location>
</feature>
<evidence type="ECO:0000256" key="1">
    <source>
        <dbReference type="SAM" id="MobiDB-lite"/>
    </source>
</evidence>
<feature type="compositionally biased region" description="Basic and acidic residues" evidence="1">
    <location>
        <begin position="1"/>
        <end position="12"/>
    </location>
</feature>
<comment type="caution">
    <text evidence="2">The sequence shown here is derived from an EMBL/GenBank/DDBJ whole genome shotgun (WGS) entry which is preliminary data.</text>
</comment>